<comment type="caution">
    <text evidence="1">The sequence shown here is derived from an EMBL/GenBank/DDBJ whole genome shotgun (WGS) entry which is preliminary data.</text>
</comment>
<proteinExistence type="predicted"/>
<dbReference type="AlphaFoldDB" id="A0A150U091"/>
<sequence length="75" mass="8268">MPELGYTVDPLRVIFTLDQDEGGFCELPGLRFRLDGERTIEELLGKVVDVEVTVTDADGDTGTGRRKVTLSQTIL</sequence>
<evidence type="ECO:0000313" key="1">
    <source>
        <dbReference type="EMBL" id="KYG10372.1"/>
    </source>
</evidence>
<evidence type="ECO:0000313" key="2">
    <source>
        <dbReference type="Proteomes" id="UP000075502"/>
    </source>
</evidence>
<accession>A0A150U091</accession>
<reference evidence="1 2" key="1">
    <citation type="submission" date="2014-02" db="EMBL/GenBank/DDBJ databases">
        <title>The small core and large imbalanced accessory genome model reveals a collaborative survival strategy of Sorangium cellulosum strains in nature.</title>
        <authorList>
            <person name="Han K."/>
            <person name="Peng R."/>
            <person name="Blom J."/>
            <person name="Li Y.-Z."/>
        </authorList>
    </citation>
    <scope>NUCLEOTIDE SEQUENCE [LARGE SCALE GENOMIC DNA]</scope>
    <source>
        <strain evidence="1 2">So0007-03</strain>
    </source>
</reference>
<gene>
    <name evidence="1" type="ORF">BE21_12405</name>
</gene>
<dbReference type="EMBL" id="JEME01000354">
    <property type="protein sequence ID" value="KYG10372.1"/>
    <property type="molecule type" value="Genomic_DNA"/>
</dbReference>
<dbReference type="Proteomes" id="UP000075502">
    <property type="component" value="Unassembled WGS sequence"/>
</dbReference>
<name>A0A150U091_SORCE</name>
<organism evidence="1 2">
    <name type="scientific">Sorangium cellulosum</name>
    <name type="common">Polyangium cellulosum</name>
    <dbReference type="NCBI Taxonomy" id="56"/>
    <lineage>
        <taxon>Bacteria</taxon>
        <taxon>Pseudomonadati</taxon>
        <taxon>Myxococcota</taxon>
        <taxon>Polyangia</taxon>
        <taxon>Polyangiales</taxon>
        <taxon>Polyangiaceae</taxon>
        <taxon>Sorangium</taxon>
    </lineage>
</organism>
<protein>
    <submittedName>
        <fullName evidence="1">Uncharacterized protein</fullName>
    </submittedName>
</protein>